<evidence type="ECO:0000256" key="3">
    <source>
        <dbReference type="ARBA" id="ARBA00023082"/>
    </source>
</evidence>
<evidence type="ECO:0000256" key="2">
    <source>
        <dbReference type="ARBA" id="ARBA00023015"/>
    </source>
</evidence>
<evidence type="ECO:0000313" key="9">
    <source>
        <dbReference type="EMBL" id="MFD2024642.1"/>
    </source>
</evidence>
<dbReference type="InterPro" id="IPR013324">
    <property type="entry name" value="RNA_pol_sigma_r3/r4-like"/>
</dbReference>
<dbReference type="InterPro" id="IPR036388">
    <property type="entry name" value="WH-like_DNA-bd_sf"/>
</dbReference>
<dbReference type="EMBL" id="JBHUHF010000001">
    <property type="protein sequence ID" value="MFD2024642.1"/>
    <property type="molecule type" value="Genomic_DNA"/>
</dbReference>
<evidence type="ECO:0000259" key="6">
    <source>
        <dbReference type="Pfam" id="PF04542"/>
    </source>
</evidence>
<keyword evidence="4" id="KW-0804">Transcription</keyword>
<dbReference type="Pfam" id="PF08281">
    <property type="entry name" value="Sigma70_r4_2"/>
    <property type="match status" value="1"/>
</dbReference>
<evidence type="ECO:0000313" key="10">
    <source>
        <dbReference type="Proteomes" id="UP001597338"/>
    </source>
</evidence>
<organism evidence="9 10">
    <name type="scientific">Promicromonospora aerolata</name>
    <dbReference type="NCBI Taxonomy" id="195749"/>
    <lineage>
        <taxon>Bacteria</taxon>
        <taxon>Bacillati</taxon>
        <taxon>Actinomycetota</taxon>
        <taxon>Actinomycetes</taxon>
        <taxon>Micrococcales</taxon>
        <taxon>Promicromonosporaceae</taxon>
        <taxon>Promicromonospora</taxon>
    </lineage>
</organism>
<dbReference type="InterPro" id="IPR046531">
    <property type="entry name" value="DUF6596"/>
</dbReference>
<sequence>MSPDPVVDETLRRLTPQVIGALARRHTDFGAVEDATQEALLAAAVQWREHGVPQSPRGWLVRVADRRLTDMMRSDSSRRRREENVAAAATSGRMFEPAADEESAGDHDDALALLFLCCHPDLPAASQVALTLRAVGGLTTAEIAAAFLVPESTMAQRISRAKRRLRDSGARFQVPAERRLHDRLPAVLQVLYLVFNEGYTSTVGADLQRPDLTAEAIRLTRDLYARLPVDGEVAGLLALMLLTEARHAARTDAQGRLVPLTEQDRSLWDQPLISEGCRLVAAALSRSRTGPGPYQLQAAIAAVHAEARAAEHTDWPQILLLYQLLERIWPTPMVMLNGAVALAMVRGPGAGLSRLDTLQDTEPLRGHHRLHAVRAHLLEAEGNHAAAREAYVRAARLTTSSPEQEYLHAQADRLS</sequence>
<name>A0ABW4V7M4_9MICO</name>
<feature type="compositionally biased region" description="Basic and acidic residues" evidence="5">
    <location>
        <begin position="72"/>
        <end position="84"/>
    </location>
</feature>
<feature type="domain" description="DUF6596" evidence="8">
    <location>
        <begin position="183"/>
        <end position="283"/>
    </location>
</feature>
<dbReference type="PANTHER" id="PTHR47756:SF2">
    <property type="entry name" value="BLL6612 PROTEIN"/>
    <property type="match status" value="1"/>
</dbReference>
<dbReference type="NCBIfam" id="TIGR02937">
    <property type="entry name" value="sigma70-ECF"/>
    <property type="match status" value="1"/>
</dbReference>
<dbReference type="Gene3D" id="1.10.1740.10">
    <property type="match status" value="1"/>
</dbReference>
<dbReference type="InterPro" id="IPR013249">
    <property type="entry name" value="RNA_pol_sigma70_r4_t2"/>
</dbReference>
<dbReference type="SUPFAM" id="SSF88946">
    <property type="entry name" value="Sigma2 domain of RNA polymerase sigma factors"/>
    <property type="match status" value="1"/>
</dbReference>
<dbReference type="InterPro" id="IPR007627">
    <property type="entry name" value="RNA_pol_sigma70_r2"/>
</dbReference>
<evidence type="ECO:0000256" key="5">
    <source>
        <dbReference type="SAM" id="MobiDB-lite"/>
    </source>
</evidence>
<evidence type="ECO:0000256" key="1">
    <source>
        <dbReference type="ARBA" id="ARBA00010641"/>
    </source>
</evidence>
<feature type="domain" description="RNA polymerase sigma-70 region 2" evidence="6">
    <location>
        <begin position="12"/>
        <end position="76"/>
    </location>
</feature>
<evidence type="ECO:0000256" key="4">
    <source>
        <dbReference type="ARBA" id="ARBA00023163"/>
    </source>
</evidence>
<evidence type="ECO:0000259" key="8">
    <source>
        <dbReference type="Pfam" id="PF20239"/>
    </source>
</evidence>
<keyword evidence="10" id="KW-1185">Reference proteome</keyword>
<feature type="domain" description="RNA polymerase sigma factor 70 region 4 type 2" evidence="7">
    <location>
        <begin position="114"/>
        <end position="165"/>
    </location>
</feature>
<feature type="region of interest" description="Disordered" evidence="5">
    <location>
        <begin position="72"/>
        <end position="97"/>
    </location>
</feature>
<comment type="similarity">
    <text evidence="1">Belongs to the sigma-70 factor family. ECF subfamily.</text>
</comment>
<protein>
    <submittedName>
        <fullName evidence="9">RNA polymerase sigma factor</fullName>
    </submittedName>
</protein>
<gene>
    <name evidence="9" type="ORF">ACFSL2_03880</name>
</gene>
<dbReference type="SUPFAM" id="SSF88659">
    <property type="entry name" value="Sigma3 and sigma4 domains of RNA polymerase sigma factors"/>
    <property type="match status" value="1"/>
</dbReference>
<proteinExistence type="inferred from homology"/>
<dbReference type="InterPro" id="IPR013325">
    <property type="entry name" value="RNA_pol_sigma_r2"/>
</dbReference>
<evidence type="ECO:0000259" key="7">
    <source>
        <dbReference type="Pfam" id="PF08281"/>
    </source>
</evidence>
<accession>A0ABW4V7M4</accession>
<dbReference type="Gene3D" id="1.10.10.10">
    <property type="entry name" value="Winged helix-like DNA-binding domain superfamily/Winged helix DNA-binding domain"/>
    <property type="match status" value="1"/>
</dbReference>
<dbReference type="InterPro" id="IPR014284">
    <property type="entry name" value="RNA_pol_sigma-70_dom"/>
</dbReference>
<dbReference type="Pfam" id="PF20239">
    <property type="entry name" value="DUF6596"/>
    <property type="match status" value="1"/>
</dbReference>
<dbReference type="RefSeq" id="WP_377196579.1">
    <property type="nucleotide sequence ID" value="NZ_JBHUHF010000001.1"/>
</dbReference>
<dbReference type="Pfam" id="PF04542">
    <property type="entry name" value="Sigma70_r2"/>
    <property type="match status" value="1"/>
</dbReference>
<keyword evidence="2" id="KW-0805">Transcription regulation</keyword>
<reference evidence="10" key="1">
    <citation type="journal article" date="2019" name="Int. J. Syst. Evol. Microbiol.">
        <title>The Global Catalogue of Microorganisms (GCM) 10K type strain sequencing project: providing services to taxonomists for standard genome sequencing and annotation.</title>
        <authorList>
            <consortium name="The Broad Institute Genomics Platform"/>
            <consortium name="The Broad Institute Genome Sequencing Center for Infectious Disease"/>
            <person name="Wu L."/>
            <person name="Ma J."/>
        </authorList>
    </citation>
    <scope>NUCLEOTIDE SEQUENCE [LARGE SCALE GENOMIC DNA]</scope>
    <source>
        <strain evidence="10">CCM 7043</strain>
    </source>
</reference>
<keyword evidence="3" id="KW-0731">Sigma factor</keyword>
<comment type="caution">
    <text evidence="9">The sequence shown here is derived from an EMBL/GenBank/DDBJ whole genome shotgun (WGS) entry which is preliminary data.</text>
</comment>
<dbReference type="Proteomes" id="UP001597338">
    <property type="component" value="Unassembled WGS sequence"/>
</dbReference>
<dbReference type="PANTHER" id="PTHR47756">
    <property type="entry name" value="BLL6612 PROTEIN-RELATED"/>
    <property type="match status" value="1"/>
</dbReference>